<dbReference type="AlphaFoldDB" id="A0A4S9RS53"/>
<dbReference type="InterPro" id="IPR025363">
    <property type="entry name" value="DUF4267"/>
</dbReference>
<feature type="transmembrane region" description="Helical" evidence="1">
    <location>
        <begin position="71"/>
        <end position="88"/>
    </location>
</feature>
<reference evidence="2 3" key="1">
    <citation type="submission" date="2018-10" db="EMBL/GenBank/DDBJ databases">
        <title>Fifty Aureobasidium pullulans genomes reveal a recombining polyextremotolerant generalist.</title>
        <authorList>
            <person name="Gostincar C."/>
            <person name="Turk M."/>
            <person name="Zajc J."/>
            <person name="Gunde-Cimerman N."/>
        </authorList>
    </citation>
    <scope>NUCLEOTIDE SEQUENCE [LARGE SCALE GENOMIC DNA]</scope>
    <source>
        <strain evidence="2 3">EXF-10659</strain>
    </source>
</reference>
<sequence length="142" mass="15302">MNSTRVIMSYLGLSSQSPLAINTAAGFGVFQLTLGLTGILRPYVMLNVWEVDTSVIAAKEKNLIEALIQLYGLRNVALGLMIVAVRSFADSRTLGSVVMCDLIVAFGDGFLQKRLTGGGEWKHWSFLPAGAGLGMLLLGYFD</sequence>
<proteinExistence type="predicted"/>
<dbReference type="EMBL" id="QZAO01000086">
    <property type="protein sequence ID" value="THW75735.1"/>
    <property type="molecule type" value="Genomic_DNA"/>
</dbReference>
<organism evidence="2 3">
    <name type="scientific">Aureobasidium pullulans</name>
    <name type="common">Black yeast</name>
    <name type="synonym">Pullularia pullulans</name>
    <dbReference type="NCBI Taxonomy" id="5580"/>
    <lineage>
        <taxon>Eukaryota</taxon>
        <taxon>Fungi</taxon>
        <taxon>Dikarya</taxon>
        <taxon>Ascomycota</taxon>
        <taxon>Pezizomycotina</taxon>
        <taxon>Dothideomycetes</taxon>
        <taxon>Dothideomycetidae</taxon>
        <taxon>Dothideales</taxon>
        <taxon>Saccotheciaceae</taxon>
        <taxon>Aureobasidium</taxon>
    </lineage>
</organism>
<evidence type="ECO:0000256" key="1">
    <source>
        <dbReference type="SAM" id="Phobius"/>
    </source>
</evidence>
<protein>
    <recommendedName>
        <fullName evidence="4">Integral membrane protein</fullName>
    </recommendedName>
</protein>
<keyword evidence="1" id="KW-1133">Transmembrane helix</keyword>
<dbReference type="Proteomes" id="UP000308802">
    <property type="component" value="Unassembled WGS sequence"/>
</dbReference>
<gene>
    <name evidence="2" type="ORF">D6D19_03778</name>
</gene>
<keyword evidence="1" id="KW-0812">Transmembrane</keyword>
<feature type="transmembrane region" description="Helical" evidence="1">
    <location>
        <begin position="20"/>
        <end position="40"/>
    </location>
</feature>
<feature type="transmembrane region" description="Helical" evidence="1">
    <location>
        <begin position="123"/>
        <end position="141"/>
    </location>
</feature>
<name>A0A4S9RS53_AURPU</name>
<comment type="caution">
    <text evidence="2">The sequence shown here is derived from an EMBL/GenBank/DDBJ whole genome shotgun (WGS) entry which is preliminary data.</text>
</comment>
<keyword evidence="1" id="KW-0472">Membrane</keyword>
<dbReference type="Pfam" id="PF14087">
    <property type="entry name" value="DUF4267"/>
    <property type="match status" value="1"/>
</dbReference>
<evidence type="ECO:0000313" key="2">
    <source>
        <dbReference type="EMBL" id="THW75735.1"/>
    </source>
</evidence>
<evidence type="ECO:0008006" key="4">
    <source>
        <dbReference type="Google" id="ProtNLM"/>
    </source>
</evidence>
<accession>A0A4S9RS53</accession>
<evidence type="ECO:0000313" key="3">
    <source>
        <dbReference type="Proteomes" id="UP000308802"/>
    </source>
</evidence>